<protein>
    <submittedName>
        <fullName evidence="2">Uncharacterized protein</fullName>
    </submittedName>
</protein>
<feature type="transmembrane region" description="Helical" evidence="1">
    <location>
        <begin position="73"/>
        <end position="94"/>
    </location>
</feature>
<accession>A0A1F7XC38</accession>
<keyword evidence="1" id="KW-0472">Membrane</keyword>
<keyword evidence="1" id="KW-1133">Transmembrane helix</keyword>
<reference evidence="2 3" key="1">
    <citation type="journal article" date="2016" name="Nat. Commun.">
        <title>Thousands of microbial genomes shed light on interconnected biogeochemical processes in an aquifer system.</title>
        <authorList>
            <person name="Anantharaman K."/>
            <person name="Brown C.T."/>
            <person name="Hug L.A."/>
            <person name="Sharon I."/>
            <person name="Castelle C.J."/>
            <person name="Probst A.J."/>
            <person name="Thomas B.C."/>
            <person name="Singh A."/>
            <person name="Wilkins M.J."/>
            <person name="Karaoz U."/>
            <person name="Brodie E.L."/>
            <person name="Williams K.H."/>
            <person name="Hubbard S.S."/>
            <person name="Banfield J.F."/>
        </authorList>
    </citation>
    <scope>NUCLEOTIDE SEQUENCE [LARGE SCALE GENOMIC DNA]</scope>
</reference>
<organism evidence="2 3">
    <name type="scientific">Candidatus Woesebacteria bacterium RBG_16_39_8b</name>
    <dbReference type="NCBI Taxonomy" id="1802482"/>
    <lineage>
        <taxon>Bacteria</taxon>
        <taxon>Candidatus Woeseibacteriota</taxon>
    </lineage>
</organism>
<keyword evidence="1" id="KW-0812">Transmembrane</keyword>
<evidence type="ECO:0000313" key="2">
    <source>
        <dbReference type="EMBL" id="OGM12587.1"/>
    </source>
</evidence>
<sequence length="167" mass="18730">MVLKQSTHQDLVKTGLPRKDINAGNDDQISSDLAKAKEVGKKVVGRVKETITPVVNQNKDIISEKQTLFIKKIVRISIIVILLLVFLYIISLLVKTARQNGEVAVPGFPSPTVAQYLPYNPSVYAEDEMVLQLEEDIKVLDRELSTIQLKETILTPPTLDFNVNFEE</sequence>
<dbReference type="Proteomes" id="UP000179013">
    <property type="component" value="Unassembled WGS sequence"/>
</dbReference>
<name>A0A1F7XC38_9BACT</name>
<evidence type="ECO:0000256" key="1">
    <source>
        <dbReference type="SAM" id="Phobius"/>
    </source>
</evidence>
<dbReference type="EMBL" id="MGFU01000029">
    <property type="protein sequence ID" value="OGM12587.1"/>
    <property type="molecule type" value="Genomic_DNA"/>
</dbReference>
<comment type="caution">
    <text evidence="2">The sequence shown here is derived from an EMBL/GenBank/DDBJ whole genome shotgun (WGS) entry which is preliminary data.</text>
</comment>
<proteinExistence type="predicted"/>
<evidence type="ECO:0000313" key="3">
    <source>
        <dbReference type="Proteomes" id="UP000179013"/>
    </source>
</evidence>
<dbReference type="AlphaFoldDB" id="A0A1F7XC38"/>
<gene>
    <name evidence="2" type="ORF">A2V80_00030</name>
</gene>